<evidence type="ECO:0000256" key="1">
    <source>
        <dbReference type="ARBA" id="ARBA00022801"/>
    </source>
</evidence>
<reference evidence="4 5" key="1">
    <citation type="submission" date="2021-01" db="EMBL/GenBank/DDBJ databases">
        <title>Whole genome shotgun sequence of Actinoplanes deccanensis NBRC 13994.</title>
        <authorList>
            <person name="Komaki H."/>
            <person name="Tamura T."/>
        </authorList>
    </citation>
    <scope>NUCLEOTIDE SEQUENCE [LARGE SCALE GENOMIC DNA]</scope>
    <source>
        <strain evidence="4 5">NBRC 13994</strain>
    </source>
</reference>
<evidence type="ECO:0000256" key="3">
    <source>
        <dbReference type="ARBA" id="ARBA00023098"/>
    </source>
</evidence>
<evidence type="ECO:0000313" key="5">
    <source>
        <dbReference type="Proteomes" id="UP000609879"/>
    </source>
</evidence>
<dbReference type="SUPFAM" id="SSF53474">
    <property type="entry name" value="alpha/beta-Hydrolases"/>
    <property type="match status" value="1"/>
</dbReference>
<dbReference type="Proteomes" id="UP000609879">
    <property type="component" value="Unassembled WGS sequence"/>
</dbReference>
<dbReference type="GO" id="GO:0016787">
    <property type="term" value="F:hydrolase activity"/>
    <property type="evidence" value="ECO:0007669"/>
    <property type="project" value="UniProtKB-KW"/>
</dbReference>
<keyword evidence="1 4" id="KW-0378">Hydrolase</keyword>
<dbReference type="Gene3D" id="3.40.50.1820">
    <property type="entry name" value="alpha/beta hydrolase"/>
    <property type="match status" value="1"/>
</dbReference>
<sequence length="333" mass="35169">MRVWRVIATVTLIVAVLGAWAVKQARAPVSLRPDGAHEVGRITGLWVDRGRTDQFAPLGGTPRLLSVWAWYPAAQSTAPESAYAPEGWEGLHRYGPAATAFDRIRTGTRDEAPFAAGSFPVVVLLPDRGASAPQYTALASQLAAQGYLVVGVTPTYSAGLTVLDGKPVRASAAGDPDRLDETRRAQLLSVWAADARFAASRALVQLGQHVDPAAVVYLGHGLGGAAAIAACRDDERCAGSASLGDGGSLLLAARDRTWAFTVAGAERLTFTDYALYRLAPPLRWALPVGSIDGRRALEITSGYLTGFLGAAILGRTWTPPSYPEVRPAAMLGR</sequence>
<organism evidence="4 5">
    <name type="scientific">Paractinoplanes deccanensis</name>
    <dbReference type="NCBI Taxonomy" id="113561"/>
    <lineage>
        <taxon>Bacteria</taxon>
        <taxon>Bacillati</taxon>
        <taxon>Actinomycetota</taxon>
        <taxon>Actinomycetes</taxon>
        <taxon>Micromonosporales</taxon>
        <taxon>Micromonosporaceae</taxon>
        <taxon>Paractinoplanes</taxon>
    </lineage>
</organism>
<accession>A0ABQ3YLE1</accession>
<comment type="caution">
    <text evidence="4">The sequence shown here is derived from an EMBL/GenBank/DDBJ whole genome shotgun (WGS) entry which is preliminary data.</text>
</comment>
<dbReference type="InterPro" id="IPR029058">
    <property type="entry name" value="AB_hydrolase_fold"/>
</dbReference>
<keyword evidence="5" id="KW-1185">Reference proteome</keyword>
<dbReference type="PANTHER" id="PTHR10272:SF0">
    <property type="entry name" value="PLATELET-ACTIVATING FACTOR ACETYLHYDROLASE"/>
    <property type="match status" value="1"/>
</dbReference>
<protein>
    <submittedName>
        <fullName evidence="4">Alpha/beta hydrolase</fullName>
    </submittedName>
</protein>
<dbReference type="PANTHER" id="PTHR10272">
    <property type="entry name" value="PLATELET-ACTIVATING FACTOR ACETYLHYDROLASE"/>
    <property type="match status" value="1"/>
</dbReference>
<evidence type="ECO:0000256" key="2">
    <source>
        <dbReference type="ARBA" id="ARBA00022963"/>
    </source>
</evidence>
<gene>
    <name evidence="4" type="ORF">Ade02nite_94640</name>
</gene>
<proteinExistence type="predicted"/>
<dbReference type="EMBL" id="BOMI01000208">
    <property type="protein sequence ID" value="GID80823.1"/>
    <property type="molecule type" value="Genomic_DNA"/>
</dbReference>
<evidence type="ECO:0000313" key="4">
    <source>
        <dbReference type="EMBL" id="GID80823.1"/>
    </source>
</evidence>
<dbReference type="RefSeq" id="WP_203778032.1">
    <property type="nucleotide sequence ID" value="NZ_BAAABO010000062.1"/>
</dbReference>
<keyword evidence="2" id="KW-0442">Lipid degradation</keyword>
<keyword evidence="3" id="KW-0443">Lipid metabolism</keyword>
<name>A0ABQ3YLE1_9ACTN</name>